<dbReference type="PANTHER" id="PTHR39339:SF1">
    <property type="entry name" value="CHAD DOMAIN-CONTAINING PROTEIN"/>
    <property type="match status" value="1"/>
</dbReference>
<proteinExistence type="predicted"/>
<dbReference type="SMART" id="SM00880">
    <property type="entry name" value="CHAD"/>
    <property type="match status" value="1"/>
</dbReference>
<gene>
    <name evidence="2" type="ORF">ACFODK_04395</name>
</gene>
<comment type="caution">
    <text evidence="2">The sequence shown here is derived from an EMBL/GenBank/DDBJ whole genome shotgun (WGS) entry which is preliminary data.</text>
</comment>
<keyword evidence="3" id="KW-1185">Reference proteome</keyword>
<name>A0ABV7EEZ0_9SPHN</name>
<protein>
    <submittedName>
        <fullName evidence="2">CHAD domain-containing protein</fullName>
    </submittedName>
</protein>
<dbReference type="InterPro" id="IPR007899">
    <property type="entry name" value="CHAD_dom"/>
</dbReference>
<dbReference type="PROSITE" id="PS51708">
    <property type="entry name" value="CHAD"/>
    <property type="match status" value="1"/>
</dbReference>
<dbReference type="EMBL" id="JBHRSU010000004">
    <property type="protein sequence ID" value="MFC3100126.1"/>
    <property type="molecule type" value="Genomic_DNA"/>
</dbReference>
<evidence type="ECO:0000259" key="1">
    <source>
        <dbReference type="PROSITE" id="PS51708"/>
    </source>
</evidence>
<evidence type="ECO:0000313" key="2">
    <source>
        <dbReference type="EMBL" id="MFC3100126.1"/>
    </source>
</evidence>
<feature type="domain" description="CHAD" evidence="1">
    <location>
        <begin position="24"/>
        <end position="311"/>
    </location>
</feature>
<accession>A0ABV7EEZ0</accession>
<dbReference type="Gene3D" id="1.40.20.10">
    <property type="entry name" value="CHAD domain"/>
    <property type="match status" value="1"/>
</dbReference>
<dbReference type="Proteomes" id="UP001595378">
    <property type="component" value="Unassembled WGS sequence"/>
</dbReference>
<sequence>MIRPVKPQAGPVASTAPPVLLNPQMDVREGFGAIARNCLAHLLANYPLVVASGDAEALHQTRIAIRRLRAAFTLFRRLTVDPQAAVLRAEWKAVAGRLGPARDLQVLCDLVSANALAGEPDCADLLAHLIAHRDAALGEARHMLAGAAFQRLLQDFAAWLEDADGRASPELKGGDAPITAFARHAIAHRLHKVLRHGGHLAKMSDAERHRLRIKVKKLRYGLGFFASLRSSKAGSARQAALARALGRLQDCLGELNDLAVARAVAGPSFAGLDPITRARFAAQLQNILEQRAHDRRQLVKAAERALKAASRHAEVRREP</sequence>
<reference evidence="3" key="1">
    <citation type="journal article" date="2019" name="Int. J. Syst. Evol. Microbiol.">
        <title>The Global Catalogue of Microorganisms (GCM) 10K type strain sequencing project: providing services to taxonomists for standard genome sequencing and annotation.</title>
        <authorList>
            <consortium name="The Broad Institute Genomics Platform"/>
            <consortium name="The Broad Institute Genome Sequencing Center for Infectious Disease"/>
            <person name="Wu L."/>
            <person name="Ma J."/>
        </authorList>
    </citation>
    <scope>NUCLEOTIDE SEQUENCE [LARGE SCALE GENOMIC DNA]</scope>
    <source>
        <strain evidence="3">KCTC 52606</strain>
    </source>
</reference>
<evidence type="ECO:0000313" key="3">
    <source>
        <dbReference type="Proteomes" id="UP001595378"/>
    </source>
</evidence>
<dbReference type="Pfam" id="PF05235">
    <property type="entry name" value="CHAD"/>
    <property type="match status" value="1"/>
</dbReference>
<dbReference type="PANTHER" id="PTHR39339">
    <property type="entry name" value="SLR1444 PROTEIN"/>
    <property type="match status" value="1"/>
</dbReference>
<dbReference type="RefSeq" id="WP_336917927.1">
    <property type="nucleotide sequence ID" value="NZ_JBANRN010000003.1"/>
</dbReference>
<organism evidence="2 3">
    <name type="scientific">Alteraurantiacibacter lauratis</name>
    <dbReference type="NCBI Taxonomy" id="2054627"/>
    <lineage>
        <taxon>Bacteria</taxon>
        <taxon>Pseudomonadati</taxon>
        <taxon>Pseudomonadota</taxon>
        <taxon>Alphaproteobacteria</taxon>
        <taxon>Sphingomonadales</taxon>
        <taxon>Erythrobacteraceae</taxon>
        <taxon>Alteraurantiacibacter</taxon>
    </lineage>
</organism>
<dbReference type="InterPro" id="IPR038186">
    <property type="entry name" value="CHAD_dom_sf"/>
</dbReference>